<dbReference type="Proteomes" id="UP000704712">
    <property type="component" value="Unassembled WGS sequence"/>
</dbReference>
<name>A0A8S9V730_PHYIN</name>
<feature type="compositionally biased region" description="Basic and acidic residues" evidence="1">
    <location>
        <begin position="46"/>
        <end position="57"/>
    </location>
</feature>
<gene>
    <name evidence="2" type="ORF">GN958_ATG02909</name>
</gene>
<organism evidence="2 3">
    <name type="scientific">Phytophthora infestans</name>
    <name type="common">Potato late blight agent</name>
    <name type="synonym">Botrytis infestans</name>
    <dbReference type="NCBI Taxonomy" id="4787"/>
    <lineage>
        <taxon>Eukaryota</taxon>
        <taxon>Sar</taxon>
        <taxon>Stramenopiles</taxon>
        <taxon>Oomycota</taxon>
        <taxon>Peronosporomycetes</taxon>
        <taxon>Peronosporales</taxon>
        <taxon>Peronosporaceae</taxon>
        <taxon>Phytophthora</taxon>
    </lineage>
</organism>
<comment type="caution">
    <text evidence="2">The sequence shown here is derived from an EMBL/GenBank/DDBJ whole genome shotgun (WGS) entry which is preliminary data.</text>
</comment>
<protein>
    <submittedName>
        <fullName evidence="2">Uncharacterized protein</fullName>
    </submittedName>
</protein>
<dbReference type="AlphaFoldDB" id="A0A8S9V730"/>
<dbReference type="EMBL" id="JAACNO010000390">
    <property type="protein sequence ID" value="KAF4147947.1"/>
    <property type="molecule type" value="Genomic_DNA"/>
</dbReference>
<reference evidence="2" key="1">
    <citation type="submission" date="2020-03" db="EMBL/GenBank/DDBJ databases">
        <title>Hybrid Assembly of Korean Phytophthora infestans isolates.</title>
        <authorList>
            <person name="Prokchorchik M."/>
            <person name="Lee Y."/>
            <person name="Seo J."/>
            <person name="Cho J.-H."/>
            <person name="Park Y.-E."/>
            <person name="Jang D.-C."/>
            <person name="Im J.-S."/>
            <person name="Choi J.-G."/>
            <person name="Park H.-J."/>
            <person name="Lee G.-B."/>
            <person name="Lee Y.-G."/>
            <person name="Hong S.-Y."/>
            <person name="Cho K."/>
            <person name="Sohn K.H."/>
        </authorList>
    </citation>
    <scope>NUCLEOTIDE SEQUENCE</scope>
    <source>
        <strain evidence="2">KR_2_A2</strain>
    </source>
</reference>
<evidence type="ECO:0000313" key="3">
    <source>
        <dbReference type="Proteomes" id="UP000704712"/>
    </source>
</evidence>
<accession>A0A8S9V730</accession>
<evidence type="ECO:0000256" key="1">
    <source>
        <dbReference type="SAM" id="MobiDB-lite"/>
    </source>
</evidence>
<feature type="compositionally biased region" description="Basic and acidic residues" evidence="1">
    <location>
        <begin position="66"/>
        <end position="81"/>
    </location>
</feature>
<proteinExistence type="predicted"/>
<sequence length="81" mass="9327">MPYALLRLQSGWPRRSQQMATYHPQAHLISRMQGSLNRRKIGGQVRRTDQGERHAAQEEAQGTKGEVPRGRADLPEKDSYW</sequence>
<feature type="region of interest" description="Disordered" evidence="1">
    <location>
        <begin position="37"/>
        <end position="81"/>
    </location>
</feature>
<evidence type="ECO:0000313" key="2">
    <source>
        <dbReference type="EMBL" id="KAF4147947.1"/>
    </source>
</evidence>